<protein>
    <submittedName>
        <fullName evidence="1">Uncharacterized protein</fullName>
    </submittedName>
</protein>
<dbReference type="EMBL" id="JAODUO010000259">
    <property type="protein sequence ID" value="KAK2184609.1"/>
    <property type="molecule type" value="Genomic_DNA"/>
</dbReference>
<name>A0AAD9UCT1_RIDPI</name>
<evidence type="ECO:0000313" key="1">
    <source>
        <dbReference type="EMBL" id="KAK2184609.1"/>
    </source>
</evidence>
<sequence>MVFGSCRRERIGRQEEFKVAILLTVAGAEAQEVFRTFTYEPAKAAVGNQPAVPAKTAEQFNTVVRKFTEFCVLRKNVIYERYVFHTRGQGEGETIDSFSHVNLGRCKIA</sequence>
<accession>A0AAD9UCT1</accession>
<organism evidence="1 2">
    <name type="scientific">Ridgeia piscesae</name>
    <name type="common">Tubeworm</name>
    <dbReference type="NCBI Taxonomy" id="27915"/>
    <lineage>
        <taxon>Eukaryota</taxon>
        <taxon>Metazoa</taxon>
        <taxon>Spiralia</taxon>
        <taxon>Lophotrochozoa</taxon>
        <taxon>Annelida</taxon>
        <taxon>Polychaeta</taxon>
        <taxon>Sedentaria</taxon>
        <taxon>Canalipalpata</taxon>
        <taxon>Sabellida</taxon>
        <taxon>Siboglinidae</taxon>
        <taxon>Ridgeia</taxon>
    </lineage>
</organism>
<gene>
    <name evidence="1" type="ORF">NP493_258g04004</name>
</gene>
<reference evidence="1" key="1">
    <citation type="journal article" date="2023" name="Mol. Biol. Evol.">
        <title>Third-Generation Sequencing Reveals the Adaptive Role of the Epigenome in Three Deep-Sea Polychaetes.</title>
        <authorList>
            <person name="Perez M."/>
            <person name="Aroh O."/>
            <person name="Sun Y."/>
            <person name="Lan Y."/>
            <person name="Juniper S.K."/>
            <person name="Young C.R."/>
            <person name="Angers B."/>
            <person name="Qian P.Y."/>
        </authorList>
    </citation>
    <scope>NUCLEOTIDE SEQUENCE</scope>
    <source>
        <strain evidence="1">R07B-5</strain>
    </source>
</reference>
<comment type="caution">
    <text evidence="1">The sequence shown here is derived from an EMBL/GenBank/DDBJ whole genome shotgun (WGS) entry which is preliminary data.</text>
</comment>
<keyword evidence="2" id="KW-1185">Reference proteome</keyword>
<evidence type="ECO:0000313" key="2">
    <source>
        <dbReference type="Proteomes" id="UP001209878"/>
    </source>
</evidence>
<dbReference type="AlphaFoldDB" id="A0AAD9UCT1"/>
<proteinExistence type="predicted"/>
<dbReference type="Proteomes" id="UP001209878">
    <property type="component" value="Unassembled WGS sequence"/>
</dbReference>